<protein>
    <submittedName>
        <fullName evidence="2">Carboxymethylenebutenolidase</fullName>
        <ecNumber evidence="2">3.1.1.45</ecNumber>
    </submittedName>
</protein>
<dbReference type="PANTHER" id="PTHR46623:SF6">
    <property type="entry name" value="ALPHA_BETA-HYDROLASES SUPERFAMILY PROTEIN"/>
    <property type="match status" value="1"/>
</dbReference>
<dbReference type="PANTHER" id="PTHR46623">
    <property type="entry name" value="CARBOXYMETHYLENEBUTENOLIDASE-RELATED"/>
    <property type="match status" value="1"/>
</dbReference>
<dbReference type="Gene3D" id="3.40.50.1820">
    <property type="entry name" value="alpha/beta hydrolase"/>
    <property type="match status" value="1"/>
</dbReference>
<evidence type="ECO:0000313" key="3">
    <source>
        <dbReference type="Proteomes" id="UP001160334"/>
    </source>
</evidence>
<feature type="domain" description="Dienelactone hydrolase" evidence="1">
    <location>
        <begin position="79"/>
        <end position="216"/>
    </location>
</feature>
<dbReference type="Pfam" id="PF01738">
    <property type="entry name" value="DLH"/>
    <property type="match status" value="1"/>
</dbReference>
<dbReference type="InterPro" id="IPR029058">
    <property type="entry name" value="AB_hydrolase_fold"/>
</dbReference>
<reference evidence="2 3" key="1">
    <citation type="submission" date="2023-04" db="EMBL/GenBank/DDBJ databases">
        <title>Forest soil microbial communities from Buena Vista Peninsula, Colon Province, Panama.</title>
        <authorList>
            <person name="Bouskill N."/>
        </authorList>
    </citation>
    <scope>NUCLEOTIDE SEQUENCE [LARGE SCALE GENOMIC DNA]</scope>
    <source>
        <strain evidence="2 3">CFH S0262</strain>
    </source>
</reference>
<evidence type="ECO:0000259" key="1">
    <source>
        <dbReference type="Pfam" id="PF01738"/>
    </source>
</evidence>
<dbReference type="GO" id="GO:0008806">
    <property type="term" value="F:carboxymethylenebutenolidase activity"/>
    <property type="evidence" value="ECO:0007669"/>
    <property type="project" value="UniProtKB-EC"/>
</dbReference>
<keyword evidence="2" id="KW-0378">Hydrolase</keyword>
<dbReference type="InterPro" id="IPR051049">
    <property type="entry name" value="Dienelactone_hydrolase-like"/>
</dbReference>
<organism evidence="2 3">
    <name type="scientific">Prescottella agglutinans</name>
    <dbReference type="NCBI Taxonomy" id="1644129"/>
    <lineage>
        <taxon>Bacteria</taxon>
        <taxon>Bacillati</taxon>
        <taxon>Actinomycetota</taxon>
        <taxon>Actinomycetes</taxon>
        <taxon>Mycobacteriales</taxon>
        <taxon>Nocardiaceae</taxon>
        <taxon>Prescottella</taxon>
    </lineage>
</organism>
<evidence type="ECO:0000313" key="2">
    <source>
        <dbReference type="EMBL" id="MDH6284158.1"/>
    </source>
</evidence>
<dbReference type="SUPFAM" id="SSF53474">
    <property type="entry name" value="alpha/beta-Hydrolases"/>
    <property type="match status" value="1"/>
</dbReference>
<name>A0ABT6MIL2_9NOCA</name>
<dbReference type="RefSeq" id="WP_280763390.1">
    <property type="nucleotide sequence ID" value="NZ_JARXVC010000018.1"/>
</dbReference>
<accession>A0ABT6MIL2</accession>
<keyword evidence="3" id="KW-1185">Reference proteome</keyword>
<sequence>MHDILIQPTSTTLYGDGSELPTLEISLGRTPQGIVLLVCDSDDLLVSASEVMNRLAARGYESVAAEVPPVGCRSVVDALLTRAAARGWTQEQTGLIGFGAGGLSVLDAAVRKSIGAAVSFSPTLRTYSGDSSAAASETVEAQVTTPWLGLFGAEDPAASADWVERLTSMLDRNSEIHTATVRYPGVGREFYRHGNDGAGYAAWYDSWQRTMEWLEARIAPRPTPLALQWREKRGHLV</sequence>
<dbReference type="InterPro" id="IPR002925">
    <property type="entry name" value="Dienelactn_hydro"/>
</dbReference>
<dbReference type="Proteomes" id="UP001160334">
    <property type="component" value="Unassembled WGS sequence"/>
</dbReference>
<dbReference type="EMBL" id="JARXVC010000018">
    <property type="protein sequence ID" value="MDH6284158.1"/>
    <property type="molecule type" value="Genomic_DNA"/>
</dbReference>
<proteinExistence type="predicted"/>
<gene>
    <name evidence="2" type="ORF">M2280_005410</name>
</gene>
<comment type="caution">
    <text evidence="2">The sequence shown here is derived from an EMBL/GenBank/DDBJ whole genome shotgun (WGS) entry which is preliminary data.</text>
</comment>
<dbReference type="EC" id="3.1.1.45" evidence="2"/>